<evidence type="ECO:0000256" key="2">
    <source>
        <dbReference type="SAM" id="Phobius"/>
    </source>
</evidence>
<protein>
    <submittedName>
        <fullName evidence="3">Uncharacterized protein</fullName>
    </submittedName>
</protein>
<sequence length="705" mass="71909">MASSGLASGAFLTTISGRRCTAVPRVAAASTSASSVATVVTTTSSTSTTSTTSTASTTTTRPTNGLAVAPIAGIDASTEAAEQSSTTSTTSSSLTTRTNPPSGSVRIAQAQDSESGPTARPPPPRPAAPPASDAAPQSFTAFADVSPSQASVAQSSQADASVTAPAADTPVDPSGAAPAETASPDLPQGPVATPLLSTIESPQTPVEPPQTPTDTLAADATGTSSADAALTAVPNLNNNAVQSTVAVAGGVIGGVVAISVLAFFIWWWRRRLQRKRRSTLLTPLDVVPSYDRDEKGGYVISRGSIGPTPVAVKVKAALDHNFKKIRGHIRNRTAPSVNLDRGTSQFIDPAMAHSRANSGVIGAEPATTDRLKGWWSGLGKKFNRRDDNAQEKRAGATQEKKASSSQPDFLTLLNMDDGELDREAQRRRASIARLNGRASSADGFLGGLSLNFGSDDPFSDANAIAHTSAKPAPLAVNQPSPANPFSDTNAIRDPPPAAMSKPTTYVADIRRSRSNSTVVGGGGGRQPSTVYNYTRDSAASLRSMATATTTNQRTKFRSDPFDLERPELLGKSPAVLPTIVSGGSTASSTAATFGSTTTVPSPGPTRPQLARPPARAARTTRAESLSSRYSKYSKYSSGVSALSVEDIVRGGGGGGDDWSDPGPDVGPGSAGGARWWGDGNGAGAAGNGGGGRLSGNSLGSVGKAM</sequence>
<reference evidence="4" key="1">
    <citation type="journal article" date="2023" name="Mol. Phylogenet. Evol.">
        <title>Genome-scale phylogeny and comparative genomics of the fungal order Sordariales.</title>
        <authorList>
            <person name="Hensen N."/>
            <person name="Bonometti L."/>
            <person name="Westerberg I."/>
            <person name="Brannstrom I.O."/>
            <person name="Guillou S."/>
            <person name="Cros-Aarteil S."/>
            <person name="Calhoun S."/>
            <person name="Haridas S."/>
            <person name="Kuo A."/>
            <person name="Mondo S."/>
            <person name="Pangilinan J."/>
            <person name="Riley R."/>
            <person name="LaButti K."/>
            <person name="Andreopoulos B."/>
            <person name="Lipzen A."/>
            <person name="Chen C."/>
            <person name="Yan M."/>
            <person name="Daum C."/>
            <person name="Ng V."/>
            <person name="Clum A."/>
            <person name="Steindorff A."/>
            <person name="Ohm R.A."/>
            <person name="Martin F."/>
            <person name="Silar P."/>
            <person name="Natvig D.O."/>
            <person name="Lalanne C."/>
            <person name="Gautier V."/>
            <person name="Ament-Velasquez S.L."/>
            <person name="Kruys A."/>
            <person name="Hutchinson M.I."/>
            <person name="Powell A.J."/>
            <person name="Barry K."/>
            <person name="Miller A.N."/>
            <person name="Grigoriev I.V."/>
            <person name="Debuchy R."/>
            <person name="Gladieux P."/>
            <person name="Hiltunen Thoren M."/>
            <person name="Johannesson H."/>
        </authorList>
    </citation>
    <scope>NUCLEOTIDE SEQUENCE [LARGE SCALE GENOMIC DNA]</scope>
    <source>
        <strain evidence="4">CBS 284.82</strain>
    </source>
</reference>
<feature type="compositionally biased region" description="Polar residues" evidence="1">
    <location>
        <begin position="543"/>
        <end position="553"/>
    </location>
</feature>
<dbReference type="Proteomes" id="UP001303115">
    <property type="component" value="Unassembled WGS sequence"/>
</dbReference>
<feature type="compositionally biased region" description="Basic and acidic residues" evidence="1">
    <location>
        <begin position="556"/>
        <end position="565"/>
    </location>
</feature>
<proteinExistence type="predicted"/>
<dbReference type="EMBL" id="MU854365">
    <property type="protein sequence ID" value="KAK4040994.1"/>
    <property type="molecule type" value="Genomic_DNA"/>
</dbReference>
<name>A0AAN6PKZ4_9PEZI</name>
<gene>
    <name evidence="3" type="ORF">C8A01DRAFT_15203</name>
</gene>
<feature type="compositionally biased region" description="Low complexity" evidence="1">
    <location>
        <begin position="212"/>
        <end position="222"/>
    </location>
</feature>
<feature type="region of interest" description="Disordered" evidence="1">
    <location>
        <begin position="28"/>
        <end position="222"/>
    </location>
</feature>
<keyword evidence="2" id="KW-0472">Membrane</keyword>
<feature type="compositionally biased region" description="Low complexity" evidence="1">
    <location>
        <begin position="84"/>
        <end position="96"/>
    </location>
</feature>
<keyword evidence="2" id="KW-0812">Transmembrane</keyword>
<evidence type="ECO:0000313" key="3">
    <source>
        <dbReference type="EMBL" id="KAK4040994.1"/>
    </source>
</evidence>
<comment type="caution">
    <text evidence="3">The sequence shown here is derived from an EMBL/GenBank/DDBJ whole genome shotgun (WGS) entry which is preliminary data.</text>
</comment>
<feature type="compositionally biased region" description="Low complexity" evidence="1">
    <location>
        <begin position="143"/>
        <end position="164"/>
    </location>
</feature>
<feature type="compositionally biased region" description="Low complexity" evidence="1">
    <location>
        <begin position="28"/>
        <end position="63"/>
    </location>
</feature>
<feature type="transmembrane region" description="Helical" evidence="2">
    <location>
        <begin position="245"/>
        <end position="268"/>
    </location>
</feature>
<accession>A0AAN6PKZ4</accession>
<organism evidence="3 4">
    <name type="scientific">Parachaetomium inaequale</name>
    <dbReference type="NCBI Taxonomy" id="2588326"/>
    <lineage>
        <taxon>Eukaryota</taxon>
        <taxon>Fungi</taxon>
        <taxon>Dikarya</taxon>
        <taxon>Ascomycota</taxon>
        <taxon>Pezizomycotina</taxon>
        <taxon>Sordariomycetes</taxon>
        <taxon>Sordariomycetidae</taxon>
        <taxon>Sordariales</taxon>
        <taxon>Chaetomiaceae</taxon>
        <taxon>Parachaetomium</taxon>
    </lineage>
</organism>
<feature type="compositionally biased region" description="Pro residues" evidence="1">
    <location>
        <begin position="119"/>
        <end position="129"/>
    </location>
</feature>
<feature type="compositionally biased region" description="Polar residues" evidence="1">
    <location>
        <begin position="477"/>
        <end position="489"/>
    </location>
</feature>
<feature type="compositionally biased region" description="Basic and acidic residues" evidence="1">
    <location>
        <begin position="384"/>
        <end position="402"/>
    </location>
</feature>
<evidence type="ECO:0000256" key="1">
    <source>
        <dbReference type="SAM" id="MobiDB-lite"/>
    </source>
</evidence>
<feature type="region of interest" description="Disordered" evidence="1">
    <location>
        <begin position="382"/>
        <end position="410"/>
    </location>
</feature>
<keyword evidence="4" id="KW-1185">Reference proteome</keyword>
<feature type="region of interest" description="Disordered" evidence="1">
    <location>
        <begin position="470"/>
        <end position="531"/>
    </location>
</feature>
<feature type="region of interest" description="Disordered" evidence="1">
    <location>
        <begin position="585"/>
        <end position="625"/>
    </location>
</feature>
<feature type="region of interest" description="Disordered" evidence="1">
    <location>
        <begin position="543"/>
        <end position="565"/>
    </location>
</feature>
<evidence type="ECO:0000313" key="4">
    <source>
        <dbReference type="Proteomes" id="UP001303115"/>
    </source>
</evidence>
<feature type="region of interest" description="Disordered" evidence="1">
    <location>
        <begin position="647"/>
        <end position="705"/>
    </location>
</feature>
<dbReference type="AlphaFoldDB" id="A0AAN6PKZ4"/>
<feature type="compositionally biased region" description="Gly residues" evidence="1">
    <location>
        <begin position="678"/>
        <end position="693"/>
    </location>
</feature>
<feature type="compositionally biased region" description="Low complexity" evidence="1">
    <location>
        <begin position="660"/>
        <end position="677"/>
    </location>
</feature>
<keyword evidence="2" id="KW-1133">Transmembrane helix</keyword>